<dbReference type="InterPro" id="IPR003316">
    <property type="entry name" value="E2F_WHTH_DNA-bd_dom"/>
</dbReference>
<protein>
    <recommendedName>
        <fullName evidence="7">E2F/DP family winged-helix DNA-binding domain-containing protein</fullName>
    </recommendedName>
</protein>
<dbReference type="InterPro" id="IPR037241">
    <property type="entry name" value="E2F-DP_heterodim"/>
</dbReference>
<keyword evidence="5" id="KW-0539">Nucleus</keyword>
<feature type="domain" description="E2F/DP family winged-helix DNA-binding" evidence="7">
    <location>
        <begin position="106"/>
        <end position="171"/>
    </location>
</feature>
<dbReference type="InterPro" id="IPR036390">
    <property type="entry name" value="WH_DNA-bd_sf"/>
</dbReference>
<feature type="coiled-coil region" evidence="6">
    <location>
        <begin position="178"/>
        <end position="205"/>
    </location>
</feature>
<evidence type="ECO:0000256" key="3">
    <source>
        <dbReference type="ARBA" id="ARBA00023125"/>
    </source>
</evidence>
<proteinExistence type="inferred from homology"/>
<dbReference type="FunFam" id="1.10.10.10:FF:000008">
    <property type="entry name" value="E2F transcription factor 1"/>
    <property type="match status" value="1"/>
</dbReference>
<dbReference type="GO" id="GO:0000981">
    <property type="term" value="F:DNA-binding transcription factor activity, RNA polymerase II-specific"/>
    <property type="evidence" value="ECO:0007669"/>
    <property type="project" value="TreeGrafter"/>
</dbReference>
<keyword evidence="2 5" id="KW-0805">Transcription regulation</keyword>
<evidence type="ECO:0000256" key="5">
    <source>
        <dbReference type="RuleBase" id="RU003796"/>
    </source>
</evidence>
<dbReference type="GO" id="GO:0000978">
    <property type="term" value="F:RNA polymerase II cis-regulatory region sequence-specific DNA binding"/>
    <property type="evidence" value="ECO:0007669"/>
    <property type="project" value="InterPro"/>
</dbReference>
<evidence type="ECO:0000256" key="6">
    <source>
        <dbReference type="SAM" id="Coils"/>
    </source>
</evidence>
<name>A0A3S2MT95_ORYJA</name>
<dbReference type="InterPro" id="IPR036388">
    <property type="entry name" value="WH-like_DNA-bd_sf"/>
</dbReference>
<dbReference type="PANTHER" id="PTHR12081">
    <property type="entry name" value="TRANSCRIPTION FACTOR E2F"/>
    <property type="match status" value="1"/>
</dbReference>
<evidence type="ECO:0000256" key="4">
    <source>
        <dbReference type="ARBA" id="ARBA00023163"/>
    </source>
</evidence>
<keyword evidence="9" id="KW-1185">Reference proteome</keyword>
<evidence type="ECO:0000313" key="9">
    <source>
        <dbReference type="Proteomes" id="UP000283210"/>
    </source>
</evidence>
<dbReference type="Pfam" id="PF02319">
    <property type="entry name" value="WHD_E2F_TDP"/>
    <property type="match status" value="1"/>
</dbReference>
<dbReference type="GO" id="GO:0090575">
    <property type="term" value="C:RNA polymerase II transcription regulator complex"/>
    <property type="evidence" value="ECO:0007669"/>
    <property type="project" value="TreeGrafter"/>
</dbReference>
<keyword evidence="6" id="KW-0175">Coiled coil</keyword>
<evidence type="ECO:0000313" key="8">
    <source>
        <dbReference type="EMBL" id="RVE66312.1"/>
    </source>
</evidence>
<accession>A0A3S2MT95</accession>
<dbReference type="AlphaFoldDB" id="A0A3S2MT95"/>
<sequence>MELDTLAPDHDYCITPTTAMVADQLAEENDTLRQKVKELDLHTEALQPRSCFGLKRFEGSDEDIRFYTSRSAGARLELDVGFALDTEDDGFILQPEAPQLPYQRSRYDSSLGLLTQKFADMLRHSPDGILDLNVVCQKLSAPKRRVYDITNVLEGIRLIRKKSKNHVQWLGGQASLLLNGTVNSLEKEERNLDDLIQDCVDQIKMLRENHQMHRYPFIRRSCF</sequence>
<evidence type="ECO:0000256" key="1">
    <source>
        <dbReference type="ARBA" id="ARBA00010940"/>
    </source>
</evidence>
<dbReference type="OrthoDB" id="1743261at2759"/>
<keyword evidence="3 5" id="KW-0238">DNA-binding</keyword>
<dbReference type="EMBL" id="CM012447">
    <property type="protein sequence ID" value="RVE66312.1"/>
    <property type="molecule type" value="Genomic_DNA"/>
</dbReference>
<organism evidence="8 9">
    <name type="scientific">Oryzias javanicus</name>
    <name type="common">Javanese ricefish</name>
    <name type="synonym">Aplocheilus javanicus</name>
    <dbReference type="NCBI Taxonomy" id="123683"/>
    <lineage>
        <taxon>Eukaryota</taxon>
        <taxon>Metazoa</taxon>
        <taxon>Chordata</taxon>
        <taxon>Craniata</taxon>
        <taxon>Vertebrata</taxon>
        <taxon>Euteleostomi</taxon>
        <taxon>Actinopterygii</taxon>
        <taxon>Neopterygii</taxon>
        <taxon>Teleostei</taxon>
        <taxon>Neoteleostei</taxon>
        <taxon>Acanthomorphata</taxon>
        <taxon>Ovalentaria</taxon>
        <taxon>Atherinomorphae</taxon>
        <taxon>Beloniformes</taxon>
        <taxon>Adrianichthyidae</taxon>
        <taxon>Oryziinae</taxon>
        <taxon>Oryzias</taxon>
    </lineage>
</organism>
<reference evidence="8 9" key="2">
    <citation type="submission" date="2019-01" db="EMBL/GenBank/DDBJ databases">
        <title>A chromosome length genome reference of the Java medaka (oryzias javanicus).</title>
        <authorList>
            <person name="Herpin A."/>
            <person name="Takehana Y."/>
            <person name="Naruse K."/>
            <person name="Ansai S."/>
            <person name="Kawaguchi M."/>
        </authorList>
    </citation>
    <scope>NUCLEOTIDE SEQUENCE [LARGE SCALE GENOMIC DNA]</scope>
    <source>
        <strain evidence="8">RS831</strain>
        <tissue evidence="8">Whole body</tissue>
    </source>
</reference>
<reference evidence="8 9" key="1">
    <citation type="submission" date="2018-11" db="EMBL/GenBank/DDBJ databases">
        <authorList>
            <person name="Lopez-Roques C."/>
            <person name="Donnadieu C."/>
            <person name="Bouchez O."/>
            <person name="Klopp C."/>
            <person name="Cabau C."/>
            <person name="Zahm M."/>
        </authorList>
    </citation>
    <scope>NUCLEOTIDE SEQUENCE [LARGE SCALE GENOMIC DNA]</scope>
    <source>
        <strain evidence="8">RS831</strain>
        <tissue evidence="8">Whole body</tissue>
    </source>
</reference>
<dbReference type="SUPFAM" id="SSF144074">
    <property type="entry name" value="E2F-DP heterodimerization region"/>
    <property type="match status" value="1"/>
</dbReference>
<dbReference type="Proteomes" id="UP000283210">
    <property type="component" value="Chromosome 11"/>
</dbReference>
<dbReference type="InterPro" id="IPR015633">
    <property type="entry name" value="E2F"/>
</dbReference>
<dbReference type="SUPFAM" id="SSF46785">
    <property type="entry name" value="Winged helix' DNA-binding domain"/>
    <property type="match status" value="1"/>
</dbReference>
<gene>
    <name evidence="8" type="ORF">OJAV_G00106060</name>
</gene>
<evidence type="ECO:0000259" key="7">
    <source>
        <dbReference type="SMART" id="SM01372"/>
    </source>
</evidence>
<comment type="similarity">
    <text evidence="1 5">Belongs to the E2F/DP family.</text>
</comment>
<evidence type="ECO:0000256" key="2">
    <source>
        <dbReference type="ARBA" id="ARBA00023015"/>
    </source>
</evidence>
<dbReference type="PANTHER" id="PTHR12081:SF18">
    <property type="entry name" value="TRANSCRIPTION FACTOR E2F2-RELATED"/>
    <property type="match status" value="1"/>
</dbReference>
<keyword evidence="4 5" id="KW-0804">Transcription</keyword>
<dbReference type="Gene3D" id="1.10.10.10">
    <property type="entry name" value="Winged helix-like DNA-binding domain superfamily/Winged helix DNA-binding domain"/>
    <property type="match status" value="1"/>
</dbReference>
<comment type="subcellular location">
    <subcellularLocation>
        <location evidence="5">Nucleus</location>
    </subcellularLocation>
</comment>
<dbReference type="SMART" id="SM01372">
    <property type="entry name" value="E2F_TDP"/>
    <property type="match status" value="1"/>
</dbReference>